<evidence type="ECO:0000256" key="2">
    <source>
        <dbReference type="ARBA" id="ARBA00022553"/>
    </source>
</evidence>
<name>A0A3E4LJD8_9FIRM</name>
<comment type="cofactor">
    <cofactor evidence="6">
        <name>FMN</name>
        <dbReference type="ChEBI" id="CHEBI:58210"/>
    </cofactor>
</comment>
<dbReference type="PANTHER" id="PTHR36118">
    <property type="entry name" value="ION-TRANSLOCATING OXIDOREDUCTASE COMPLEX SUBUNIT G"/>
    <property type="match status" value="1"/>
</dbReference>
<dbReference type="EMBL" id="QSQN01000037">
    <property type="protein sequence ID" value="RGK37538.1"/>
    <property type="molecule type" value="Genomic_DNA"/>
</dbReference>
<keyword evidence="6" id="KW-1133">Transmembrane helix</keyword>
<keyword evidence="6" id="KW-1278">Translocase</keyword>
<organism evidence="8 9">
    <name type="scientific">[Ruminococcus] lactaris</name>
    <dbReference type="NCBI Taxonomy" id="46228"/>
    <lineage>
        <taxon>Bacteria</taxon>
        <taxon>Bacillati</taxon>
        <taxon>Bacillota</taxon>
        <taxon>Clostridia</taxon>
        <taxon>Lachnospirales</taxon>
        <taxon>Lachnospiraceae</taxon>
        <taxon>Mediterraneibacter</taxon>
    </lineage>
</organism>
<comment type="caution">
    <text evidence="8">The sequence shown here is derived from an EMBL/GenBank/DDBJ whole genome shotgun (WGS) entry which is preliminary data.</text>
</comment>
<dbReference type="HAMAP" id="MF_00479">
    <property type="entry name" value="RsxG_RnfG"/>
    <property type="match status" value="1"/>
</dbReference>
<dbReference type="Pfam" id="PF04205">
    <property type="entry name" value="FMN_bind"/>
    <property type="match status" value="1"/>
</dbReference>
<evidence type="ECO:0000256" key="4">
    <source>
        <dbReference type="ARBA" id="ARBA00022643"/>
    </source>
</evidence>
<dbReference type="GO" id="GO:0005886">
    <property type="term" value="C:plasma membrane"/>
    <property type="evidence" value="ECO:0007669"/>
    <property type="project" value="UniProtKB-SubCell"/>
</dbReference>
<evidence type="ECO:0000256" key="5">
    <source>
        <dbReference type="ARBA" id="ARBA00022982"/>
    </source>
</evidence>
<keyword evidence="4 6" id="KW-0288">FMN</keyword>
<dbReference type="GO" id="GO:0022900">
    <property type="term" value="P:electron transport chain"/>
    <property type="evidence" value="ECO:0007669"/>
    <property type="project" value="UniProtKB-UniRule"/>
</dbReference>
<sequence>MNKIVKNAFILTAITVIAGLLLGVVYGVTKEPIANAKANSKQEAFQSVLSDADSFETVDDLDTDAASELLKSNGYSSDAIEEVALGKDKSGETIGYVINVVSHEGYGGDIEISVGIQADGTVKGIEMLSISETAGLGMKATEPAFKDQFKDKKVETFSYTKTGEEGDDKIDAISGATITTNAVTNAVDSALVYFQNELGGGSNE</sequence>
<dbReference type="NCBIfam" id="TIGR01947">
    <property type="entry name" value="rnfG"/>
    <property type="match status" value="1"/>
</dbReference>
<accession>A0A3E4LJD8</accession>
<evidence type="ECO:0000256" key="3">
    <source>
        <dbReference type="ARBA" id="ARBA00022630"/>
    </source>
</evidence>
<dbReference type="RefSeq" id="WP_005612585.1">
    <property type="nucleotide sequence ID" value="NZ_CABKOA010000009.1"/>
</dbReference>
<keyword evidence="6" id="KW-1003">Cell membrane</keyword>
<evidence type="ECO:0000256" key="6">
    <source>
        <dbReference type="HAMAP-Rule" id="MF_00479"/>
    </source>
</evidence>
<evidence type="ECO:0000259" key="7">
    <source>
        <dbReference type="SMART" id="SM00900"/>
    </source>
</evidence>
<evidence type="ECO:0000313" key="8">
    <source>
        <dbReference type="EMBL" id="RGK37538.1"/>
    </source>
</evidence>
<evidence type="ECO:0000313" key="9">
    <source>
        <dbReference type="Proteomes" id="UP000260793"/>
    </source>
</evidence>
<protein>
    <recommendedName>
        <fullName evidence="6">Ion-translocating oxidoreductase complex subunit G</fullName>
        <ecNumber evidence="6">7.-.-.-</ecNumber>
    </recommendedName>
    <alternativeName>
        <fullName evidence="6">Rnf electron transport complex subunit G</fullName>
    </alternativeName>
</protein>
<keyword evidence="6" id="KW-0472">Membrane</keyword>
<keyword evidence="3 6" id="KW-0285">Flavoprotein</keyword>
<comment type="subcellular location">
    <subcellularLocation>
        <location evidence="6">Cell membrane</location>
        <topology evidence="6">Single-pass membrane protein</topology>
    </subcellularLocation>
</comment>
<evidence type="ECO:0000256" key="1">
    <source>
        <dbReference type="ARBA" id="ARBA00022448"/>
    </source>
</evidence>
<dbReference type="Gene3D" id="3.90.1010.20">
    <property type="match status" value="1"/>
</dbReference>
<dbReference type="EC" id="7.-.-.-" evidence="6"/>
<dbReference type="AlphaFoldDB" id="A0A3E4LJD8"/>
<dbReference type="InterPro" id="IPR007329">
    <property type="entry name" value="FMN-bd"/>
</dbReference>
<feature type="modified residue" description="FMN phosphoryl threonine" evidence="6">
    <location>
        <position position="177"/>
    </location>
</feature>
<keyword evidence="6" id="KW-0812">Transmembrane</keyword>
<comment type="function">
    <text evidence="6">Part of a membrane-bound complex that couples electron transfer with translocation of ions across the membrane.</text>
</comment>
<gene>
    <name evidence="6" type="primary">rnfG</name>
    <name evidence="8" type="ORF">DXD17_12190</name>
</gene>
<feature type="domain" description="FMN-binding" evidence="7">
    <location>
        <begin position="105"/>
        <end position="194"/>
    </location>
</feature>
<reference evidence="8 9" key="1">
    <citation type="submission" date="2018-08" db="EMBL/GenBank/DDBJ databases">
        <title>A genome reference for cultivated species of the human gut microbiota.</title>
        <authorList>
            <person name="Zou Y."/>
            <person name="Xue W."/>
            <person name="Luo G."/>
        </authorList>
    </citation>
    <scope>NUCLEOTIDE SEQUENCE [LARGE SCALE GENOMIC DNA]</scope>
    <source>
        <strain evidence="8 9">TF11-7</strain>
    </source>
</reference>
<comment type="subunit">
    <text evidence="6">The complex is composed of six subunits: RnfA, RnfB, RnfC, RnfD, RnfE and RnfG.</text>
</comment>
<dbReference type="PANTHER" id="PTHR36118:SF1">
    <property type="entry name" value="ION-TRANSLOCATING OXIDOREDUCTASE COMPLEX SUBUNIT G"/>
    <property type="match status" value="1"/>
</dbReference>
<dbReference type="GO" id="GO:0009055">
    <property type="term" value="F:electron transfer activity"/>
    <property type="evidence" value="ECO:0007669"/>
    <property type="project" value="InterPro"/>
</dbReference>
<dbReference type="GO" id="GO:0010181">
    <property type="term" value="F:FMN binding"/>
    <property type="evidence" value="ECO:0007669"/>
    <property type="project" value="InterPro"/>
</dbReference>
<keyword evidence="5 6" id="KW-0249">Electron transport</keyword>
<dbReference type="GeneID" id="77333988"/>
<keyword evidence="2 6" id="KW-0597">Phosphoprotein</keyword>
<dbReference type="InterPro" id="IPR010209">
    <property type="entry name" value="Ion_transpt_RnfG/RsxG"/>
</dbReference>
<proteinExistence type="inferred from homology"/>
<comment type="similarity">
    <text evidence="6">Belongs to the RnfG family.</text>
</comment>
<dbReference type="Proteomes" id="UP000260793">
    <property type="component" value="Unassembled WGS sequence"/>
</dbReference>
<keyword evidence="1 6" id="KW-0813">Transport</keyword>
<dbReference type="PIRSF" id="PIRSF006091">
    <property type="entry name" value="E_trnsport_RnfG"/>
    <property type="match status" value="1"/>
</dbReference>
<dbReference type="SMART" id="SM00900">
    <property type="entry name" value="FMN_bind"/>
    <property type="match status" value="1"/>
</dbReference>